<dbReference type="CDD" id="cd18186">
    <property type="entry name" value="BTB_POZ_ZBTB_KLHL-like"/>
    <property type="match status" value="1"/>
</dbReference>
<accession>A0AA38UI97</accession>
<dbReference type="AlphaFoldDB" id="A0AA38UI97"/>
<protein>
    <recommendedName>
        <fullName evidence="3">BTB domain-containing protein</fullName>
    </recommendedName>
</protein>
<reference evidence="1" key="1">
    <citation type="submission" date="2022-08" db="EMBL/GenBank/DDBJ databases">
        <authorList>
            <consortium name="DOE Joint Genome Institute"/>
            <person name="Min B."/>
            <person name="Riley R."/>
            <person name="Sierra-Patev S."/>
            <person name="Naranjo-Ortiz M."/>
            <person name="Looney B."/>
            <person name="Konkel Z."/>
            <person name="Slot J.C."/>
            <person name="Sakamoto Y."/>
            <person name="Steenwyk J.L."/>
            <person name="Rokas A."/>
            <person name="Carro J."/>
            <person name="Camarero S."/>
            <person name="Ferreira P."/>
            <person name="Molpeceres G."/>
            <person name="Ruiz-Duenas F.J."/>
            <person name="Serrano A."/>
            <person name="Henrissat B."/>
            <person name="Drula E."/>
            <person name="Hughes K.W."/>
            <person name="Mata J.L."/>
            <person name="Ishikawa N.K."/>
            <person name="Vargas-Isla R."/>
            <person name="Ushijima S."/>
            <person name="Smith C.A."/>
            <person name="Ahrendt S."/>
            <person name="Andreopoulos W."/>
            <person name="He G."/>
            <person name="Labutti K."/>
            <person name="Lipzen A."/>
            <person name="Ng V."/>
            <person name="Sandor L."/>
            <person name="Barry K."/>
            <person name="Martinez A.T."/>
            <person name="Xiao Y."/>
            <person name="Gibbons J.G."/>
            <person name="Terashima K."/>
            <person name="Hibbett D.S."/>
            <person name="Grigoriev I.V."/>
        </authorList>
    </citation>
    <scope>NUCLEOTIDE SEQUENCE</scope>
    <source>
        <strain evidence="1">TFB9207</strain>
    </source>
</reference>
<organism evidence="1 2">
    <name type="scientific">Lentinula raphanica</name>
    <dbReference type="NCBI Taxonomy" id="153919"/>
    <lineage>
        <taxon>Eukaryota</taxon>
        <taxon>Fungi</taxon>
        <taxon>Dikarya</taxon>
        <taxon>Basidiomycota</taxon>
        <taxon>Agaricomycotina</taxon>
        <taxon>Agaricomycetes</taxon>
        <taxon>Agaricomycetidae</taxon>
        <taxon>Agaricales</taxon>
        <taxon>Marasmiineae</taxon>
        <taxon>Omphalotaceae</taxon>
        <taxon>Lentinula</taxon>
    </lineage>
</organism>
<keyword evidence="2" id="KW-1185">Reference proteome</keyword>
<evidence type="ECO:0008006" key="3">
    <source>
        <dbReference type="Google" id="ProtNLM"/>
    </source>
</evidence>
<dbReference type="EMBL" id="MU805994">
    <property type="protein sequence ID" value="KAJ3842802.1"/>
    <property type="molecule type" value="Genomic_DNA"/>
</dbReference>
<proteinExistence type="predicted"/>
<sequence>MNRPTLTHGDPWFEDGNIILVPREETTSSEPSKSEKPPIGFRVHKGVLSRHSEVLRDMFELLQPDAMYDNDDEATRYEGCQVVTMYDIPIELSNLVKALYDGVTFNNRSVDDFFHLAGILRLSTKYFITHLRIQAIKYLTQTWSYDLKGHDDMLDLAIRTPQLSYSPDPSSPPKKLSYPYVHPIHVLNLARTTDVRIVVPSALYFLSLYPLADLVRADHPKLQVVHPSKPSSSLQPSDLLNYTLMFQRRIDVILDFVNTVVGQRASSPTCTNGTGKVCTRNFQRLSTRLASSWVVRTGPFNFIGQAMTQVSQDVESFCPACRDSFAIDVGAYREKFWEELPALCGLPAWHVMKKEELS</sequence>
<evidence type="ECO:0000313" key="1">
    <source>
        <dbReference type="EMBL" id="KAJ3842802.1"/>
    </source>
</evidence>
<evidence type="ECO:0000313" key="2">
    <source>
        <dbReference type="Proteomes" id="UP001163846"/>
    </source>
</evidence>
<dbReference type="Proteomes" id="UP001163846">
    <property type="component" value="Unassembled WGS sequence"/>
</dbReference>
<gene>
    <name evidence="1" type="ORF">F5878DRAFT_649855</name>
</gene>
<dbReference type="Gene3D" id="3.30.710.10">
    <property type="entry name" value="Potassium Channel Kv1.1, Chain A"/>
    <property type="match status" value="1"/>
</dbReference>
<dbReference type="InterPro" id="IPR011333">
    <property type="entry name" value="SKP1/BTB/POZ_sf"/>
</dbReference>
<comment type="caution">
    <text evidence="1">The sequence shown here is derived from an EMBL/GenBank/DDBJ whole genome shotgun (WGS) entry which is preliminary data.</text>
</comment>
<name>A0AA38UI97_9AGAR</name>